<dbReference type="AlphaFoldDB" id="A0AA88RYG1"/>
<organism evidence="1 2">
    <name type="scientific">Tachysurus vachellii</name>
    <name type="common">Darkbarbel catfish</name>
    <name type="synonym">Pelteobagrus vachellii</name>
    <dbReference type="NCBI Taxonomy" id="175792"/>
    <lineage>
        <taxon>Eukaryota</taxon>
        <taxon>Metazoa</taxon>
        <taxon>Chordata</taxon>
        <taxon>Craniata</taxon>
        <taxon>Vertebrata</taxon>
        <taxon>Euteleostomi</taxon>
        <taxon>Actinopterygii</taxon>
        <taxon>Neopterygii</taxon>
        <taxon>Teleostei</taxon>
        <taxon>Ostariophysi</taxon>
        <taxon>Siluriformes</taxon>
        <taxon>Bagridae</taxon>
        <taxon>Tachysurus</taxon>
    </lineage>
</organism>
<evidence type="ECO:0000313" key="2">
    <source>
        <dbReference type="Proteomes" id="UP001187315"/>
    </source>
</evidence>
<dbReference type="EMBL" id="JAVHJS010000021">
    <property type="protein sequence ID" value="KAK2823172.1"/>
    <property type="molecule type" value="Genomic_DNA"/>
</dbReference>
<sequence>MSRRGIAERRKLKPALLSTRQCPKHHGTEVHCIGTRNGSGKERGFFFLSSPWLATLIHYIQRASAYDTCPELCYVRSRNLRSHLVQHSGLVQLLSTALLKNMQFLPMQRASFFPQIIQSNDRIVVLNPVDLCGHTGLGNQISTKGDF</sequence>
<accession>A0AA88RYG1</accession>
<evidence type="ECO:0000313" key="1">
    <source>
        <dbReference type="EMBL" id="KAK2823172.1"/>
    </source>
</evidence>
<name>A0AA88RYG1_TACVA</name>
<reference evidence="1" key="1">
    <citation type="submission" date="2023-08" db="EMBL/GenBank/DDBJ databases">
        <title>Pelteobagrus vachellii genome.</title>
        <authorList>
            <person name="Liu H."/>
        </authorList>
    </citation>
    <scope>NUCLEOTIDE SEQUENCE</scope>
    <source>
        <strain evidence="1">PRFRI_2022a</strain>
        <tissue evidence="1">Muscle</tissue>
    </source>
</reference>
<dbReference type="Proteomes" id="UP001187315">
    <property type="component" value="Unassembled WGS sequence"/>
</dbReference>
<gene>
    <name evidence="1" type="ORF">Q7C36_019772</name>
</gene>
<proteinExistence type="predicted"/>
<comment type="caution">
    <text evidence="1">The sequence shown here is derived from an EMBL/GenBank/DDBJ whole genome shotgun (WGS) entry which is preliminary data.</text>
</comment>
<protein>
    <submittedName>
        <fullName evidence="1">Uncharacterized protein</fullName>
    </submittedName>
</protein>
<keyword evidence="2" id="KW-1185">Reference proteome</keyword>